<comment type="caution">
    <text evidence="1">The sequence shown here is derived from an EMBL/GenBank/DDBJ whole genome shotgun (WGS) entry which is preliminary data.</text>
</comment>
<dbReference type="EMBL" id="JACGWJ010000016">
    <property type="protein sequence ID" value="KAL0361202.1"/>
    <property type="molecule type" value="Genomic_DNA"/>
</dbReference>
<organism evidence="1">
    <name type="scientific">Sesamum radiatum</name>
    <name type="common">Black benniseed</name>
    <dbReference type="NCBI Taxonomy" id="300843"/>
    <lineage>
        <taxon>Eukaryota</taxon>
        <taxon>Viridiplantae</taxon>
        <taxon>Streptophyta</taxon>
        <taxon>Embryophyta</taxon>
        <taxon>Tracheophyta</taxon>
        <taxon>Spermatophyta</taxon>
        <taxon>Magnoliopsida</taxon>
        <taxon>eudicotyledons</taxon>
        <taxon>Gunneridae</taxon>
        <taxon>Pentapetalae</taxon>
        <taxon>asterids</taxon>
        <taxon>lamiids</taxon>
        <taxon>Lamiales</taxon>
        <taxon>Pedaliaceae</taxon>
        <taxon>Sesamum</taxon>
    </lineage>
</organism>
<proteinExistence type="predicted"/>
<gene>
    <name evidence="1" type="ORF">Sradi_3804700</name>
</gene>
<reference evidence="1" key="2">
    <citation type="journal article" date="2024" name="Plant">
        <title>Genomic evolution and insights into agronomic trait innovations of Sesamum species.</title>
        <authorList>
            <person name="Miao H."/>
            <person name="Wang L."/>
            <person name="Qu L."/>
            <person name="Liu H."/>
            <person name="Sun Y."/>
            <person name="Le M."/>
            <person name="Wang Q."/>
            <person name="Wei S."/>
            <person name="Zheng Y."/>
            <person name="Lin W."/>
            <person name="Duan Y."/>
            <person name="Cao H."/>
            <person name="Xiong S."/>
            <person name="Wang X."/>
            <person name="Wei L."/>
            <person name="Li C."/>
            <person name="Ma Q."/>
            <person name="Ju M."/>
            <person name="Zhao R."/>
            <person name="Li G."/>
            <person name="Mu C."/>
            <person name="Tian Q."/>
            <person name="Mei H."/>
            <person name="Zhang T."/>
            <person name="Gao T."/>
            <person name="Zhang H."/>
        </authorList>
    </citation>
    <scope>NUCLEOTIDE SEQUENCE</scope>
    <source>
        <strain evidence="1">G02</strain>
    </source>
</reference>
<sequence>MFDDVWLIMFRMKDPYVVPDQYIRYASTKAFFDARMIEQSSVREHGVMMISLVEKFKDLHIDLERKDTYIDVILQFLPPSFDQFIVNYNMNGLDKSFHEFINMLVQYGATIENFVLLVLVGEARMADVGRRRRMRHHQLLLALQVLLLHHRTRLKGKRKQVSSQRFQMMFTFTVRKRAIGRGIVLNSFVVK</sequence>
<evidence type="ECO:0000313" key="1">
    <source>
        <dbReference type="EMBL" id="KAL0361202.1"/>
    </source>
</evidence>
<accession>A0AAW2Q0E4</accession>
<name>A0AAW2Q0E4_SESRA</name>
<reference evidence="1" key="1">
    <citation type="submission" date="2020-06" db="EMBL/GenBank/DDBJ databases">
        <authorList>
            <person name="Li T."/>
            <person name="Hu X."/>
            <person name="Zhang T."/>
            <person name="Song X."/>
            <person name="Zhang H."/>
            <person name="Dai N."/>
            <person name="Sheng W."/>
            <person name="Hou X."/>
            <person name="Wei L."/>
        </authorList>
    </citation>
    <scope>NUCLEOTIDE SEQUENCE</scope>
    <source>
        <strain evidence="1">G02</strain>
        <tissue evidence="1">Leaf</tissue>
    </source>
</reference>
<dbReference type="AlphaFoldDB" id="A0AAW2Q0E4"/>
<protein>
    <submittedName>
        <fullName evidence="1">Uncharacterized protein</fullName>
    </submittedName>
</protein>
<feature type="non-terminal residue" evidence="1">
    <location>
        <position position="191"/>
    </location>
</feature>